<dbReference type="EMBL" id="BMFF01000001">
    <property type="protein sequence ID" value="GGC88928.1"/>
    <property type="molecule type" value="Genomic_DNA"/>
</dbReference>
<dbReference type="CDD" id="cd05379">
    <property type="entry name" value="CAP_bacterial"/>
    <property type="match status" value="1"/>
</dbReference>
<dbReference type="PANTHER" id="PTHR31157">
    <property type="entry name" value="SCP DOMAIN-CONTAINING PROTEIN"/>
    <property type="match status" value="1"/>
</dbReference>
<dbReference type="InterPro" id="IPR035940">
    <property type="entry name" value="CAP_sf"/>
</dbReference>
<feature type="domain" description="SCP" evidence="1">
    <location>
        <begin position="176"/>
        <end position="297"/>
    </location>
</feature>
<dbReference type="Proteomes" id="UP000638188">
    <property type="component" value="Unassembled WGS sequence"/>
</dbReference>
<dbReference type="Gene3D" id="3.40.33.10">
    <property type="entry name" value="CAP"/>
    <property type="match status" value="1"/>
</dbReference>
<dbReference type="SUPFAM" id="SSF55797">
    <property type="entry name" value="PR-1-like"/>
    <property type="match status" value="1"/>
</dbReference>
<sequence length="301" mass="32581">MLHSHCKQQSSAPRADAMSPISRLAVSLLASAGLFWTSGVAAEQNTELVNLINEYRDSAAQCAGQEMAGTGPLAPNSALAQADLSSADWQVALQESGYQASAAQLVQLSGPADARQAMTMIQSRFCKVLRSGQYAEIGVSRSGNEWQIVLASPLISREFMDRDWMDVGQEVLAEVNLARREPRTCGDQTFAAANPLTWDARLARAAHEHSGYMAEGAVLSHAGPTGEQVQARVDAVNYEWRKLGENVAVGQSSPKQVVEAWLHSPGHCANIMNPEFTDMGAAFESRPQSSIYWTQVFASER</sequence>
<dbReference type="Pfam" id="PF00188">
    <property type="entry name" value="CAP"/>
    <property type="match status" value="1"/>
</dbReference>
<name>A0ABQ1P8L6_9GAMM</name>
<evidence type="ECO:0000259" key="1">
    <source>
        <dbReference type="Pfam" id="PF00188"/>
    </source>
</evidence>
<protein>
    <recommendedName>
        <fullName evidence="1">SCP domain-containing protein</fullName>
    </recommendedName>
</protein>
<gene>
    <name evidence="2" type="ORF">GCM10007418_05730</name>
</gene>
<accession>A0ABQ1P8L6</accession>
<organism evidence="2 3">
    <name type="scientific">Halopseudomonas salina</name>
    <dbReference type="NCBI Taxonomy" id="1323744"/>
    <lineage>
        <taxon>Bacteria</taxon>
        <taxon>Pseudomonadati</taxon>
        <taxon>Pseudomonadota</taxon>
        <taxon>Gammaproteobacteria</taxon>
        <taxon>Pseudomonadales</taxon>
        <taxon>Pseudomonadaceae</taxon>
        <taxon>Halopseudomonas</taxon>
    </lineage>
</organism>
<dbReference type="InterPro" id="IPR014044">
    <property type="entry name" value="CAP_dom"/>
</dbReference>
<keyword evidence="3" id="KW-1185">Reference proteome</keyword>
<evidence type="ECO:0000313" key="2">
    <source>
        <dbReference type="EMBL" id="GGC88928.1"/>
    </source>
</evidence>
<reference evidence="3" key="1">
    <citation type="journal article" date="2019" name="Int. J. Syst. Evol. Microbiol.">
        <title>The Global Catalogue of Microorganisms (GCM) 10K type strain sequencing project: providing services to taxonomists for standard genome sequencing and annotation.</title>
        <authorList>
            <consortium name="The Broad Institute Genomics Platform"/>
            <consortium name="The Broad Institute Genome Sequencing Center for Infectious Disease"/>
            <person name="Wu L."/>
            <person name="Ma J."/>
        </authorList>
    </citation>
    <scope>NUCLEOTIDE SEQUENCE [LARGE SCALE GENOMIC DNA]</scope>
    <source>
        <strain evidence="3">CGMCC 1.12482</strain>
    </source>
</reference>
<dbReference type="PANTHER" id="PTHR31157:SF1">
    <property type="entry name" value="SCP DOMAIN-CONTAINING PROTEIN"/>
    <property type="match status" value="1"/>
</dbReference>
<comment type="caution">
    <text evidence="2">The sequence shown here is derived from an EMBL/GenBank/DDBJ whole genome shotgun (WGS) entry which is preliminary data.</text>
</comment>
<evidence type="ECO:0000313" key="3">
    <source>
        <dbReference type="Proteomes" id="UP000638188"/>
    </source>
</evidence>
<proteinExistence type="predicted"/>